<name>A0A6A6V0N9_9PLEO</name>
<evidence type="ECO:0000313" key="2">
    <source>
        <dbReference type="Proteomes" id="UP000799440"/>
    </source>
</evidence>
<organism evidence="1 2">
    <name type="scientific">Sporormia fimetaria CBS 119925</name>
    <dbReference type="NCBI Taxonomy" id="1340428"/>
    <lineage>
        <taxon>Eukaryota</taxon>
        <taxon>Fungi</taxon>
        <taxon>Dikarya</taxon>
        <taxon>Ascomycota</taxon>
        <taxon>Pezizomycotina</taxon>
        <taxon>Dothideomycetes</taxon>
        <taxon>Pleosporomycetidae</taxon>
        <taxon>Pleosporales</taxon>
        <taxon>Sporormiaceae</taxon>
        <taxon>Sporormia</taxon>
    </lineage>
</organism>
<protein>
    <submittedName>
        <fullName evidence="1">Uncharacterized protein</fullName>
    </submittedName>
</protein>
<accession>A0A6A6V0N9</accession>
<gene>
    <name evidence="1" type="ORF">M011DRAFT_255102</name>
</gene>
<dbReference type="EMBL" id="MU006603">
    <property type="protein sequence ID" value="KAF2742881.1"/>
    <property type="molecule type" value="Genomic_DNA"/>
</dbReference>
<evidence type="ECO:0000313" key="1">
    <source>
        <dbReference type="EMBL" id="KAF2742881.1"/>
    </source>
</evidence>
<sequence length="188" mass="20989">MIQLACLLSPTTATATPGRVHTYRYAALRDDGSGKIGGDRAHTQLCETALHKRIYCAGTAYGWQRQPLSERECSECWYLTTRVMRALYSYTVTGPWGPRLRSGDAGCVLWRELWSHPCHGAHHRTSAPTPQNGRNRGVHPTRRPWLLCVCLSSGCYRCVPFLVGWSTLHAACRASMRTCHKSEGFGPL</sequence>
<reference evidence="1" key="1">
    <citation type="journal article" date="2020" name="Stud. Mycol.">
        <title>101 Dothideomycetes genomes: a test case for predicting lifestyles and emergence of pathogens.</title>
        <authorList>
            <person name="Haridas S."/>
            <person name="Albert R."/>
            <person name="Binder M."/>
            <person name="Bloem J."/>
            <person name="Labutti K."/>
            <person name="Salamov A."/>
            <person name="Andreopoulos B."/>
            <person name="Baker S."/>
            <person name="Barry K."/>
            <person name="Bills G."/>
            <person name="Bluhm B."/>
            <person name="Cannon C."/>
            <person name="Castanera R."/>
            <person name="Culley D."/>
            <person name="Daum C."/>
            <person name="Ezra D."/>
            <person name="Gonzalez J."/>
            <person name="Henrissat B."/>
            <person name="Kuo A."/>
            <person name="Liang C."/>
            <person name="Lipzen A."/>
            <person name="Lutzoni F."/>
            <person name="Magnuson J."/>
            <person name="Mondo S."/>
            <person name="Nolan M."/>
            <person name="Ohm R."/>
            <person name="Pangilinan J."/>
            <person name="Park H.-J."/>
            <person name="Ramirez L."/>
            <person name="Alfaro M."/>
            <person name="Sun H."/>
            <person name="Tritt A."/>
            <person name="Yoshinaga Y."/>
            <person name="Zwiers L.-H."/>
            <person name="Turgeon B."/>
            <person name="Goodwin S."/>
            <person name="Spatafora J."/>
            <person name="Crous P."/>
            <person name="Grigoriev I."/>
        </authorList>
    </citation>
    <scope>NUCLEOTIDE SEQUENCE</scope>
    <source>
        <strain evidence="1">CBS 119925</strain>
    </source>
</reference>
<proteinExistence type="predicted"/>
<dbReference type="Proteomes" id="UP000799440">
    <property type="component" value="Unassembled WGS sequence"/>
</dbReference>
<keyword evidence="2" id="KW-1185">Reference proteome</keyword>
<dbReference type="AlphaFoldDB" id="A0A6A6V0N9"/>